<comment type="similarity">
    <text evidence="1">Belongs to the cysteine dioxygenase family.</text>
</comment>
<dbReference type="SUPFAM" id="SSF51182">
    <property type="entry name" value="RmlC-like cupins"/>
    <property type="match status" value="1"/>
</dbReference>
<gene>
    <name evidence="6" type="ORF">MUO14_22670</name>
</gene>
<evidence type="ECO:0000313" key="7">
    <source>
        <dbReference type="Proteomes" id="UP000831880"/>
    </source>
</evidence>
<accession>A0ABY4GYJ6</accession>
<dbReference type="CDD" id="cd10548">
    <property type="entry name" value="cupin_CDO"/>
    <property type="match status" value="1"/>
</dbReference>
<name>A0ABY4GYJ6_9BACI</name>
<dbReference type="PANTHER" id="PTHR12918">
    <property type="entry name" value="CYSTEINE DIOXYGENASE"/>
    <property type="match status" value="1"/>
</dbReference>
<dbReference type="Proteomes" id="UP000831880">
    <property type="component" value="Chromosome"/>
</dbReference>
<reference evidence="6 7" key="1">
    <citation type="submission" date="2022-04" db="EMBL/GenBank/DDBJ databases">
        <title>Halobacillus sp. isolated from saltern.</title>
        <authorList>
            <person name="Won M."/>
            <person name="Lee C.-M."/>
            <person name="Woen H.-Y."/>
            <person name="Kwon S.-W."/>
        </authorList>
    </citation>
    <scope>NUCLEOTIDE SEQUENCE [LARGE SCALE GENOMIC DNA]</scope>
    <source>
        <strain evidence="6 7">SSTM10-2</strain>
    </source>
</reference>
<organism evidence="6 7">
    <name type="scientific">Halobacillus shinanisalinarum</name>
    <dbReference type="NCBI Taxonomy" id="2932258"/>
    <lineage>
        <taxon>Bacteria</taxon>
        <taxon>Bacillati</taxon>
        <taxon>Bacillota</taxon>
        <taxon>Bacilli</taxon>
        <taxon>Bacillales</taxon>
        <taxon>Bacillaceae</taxon>
        <taxon>Halobacillus</taxon>
    </lineage>
</organism>
<sequence length="187" mass="21473">MGKIQQQYELSDFISEMTKVVEETTESAERVREAERLLCKLIRTKSWLSQEKLQTENSQYARHSLYRDPKNQFEVLALIWEPGQCTPLHDHDGTWGVEGVVSGRMRVKNYVQLESFSDHTAKLCYAGAMTVNEQSTGELLPPADCHILEPHGDETTVTIHVYGKQLRKFRVFEAPDEKGFIRLGNNM</sequence>
<keyword evidence="3 6" id="KW-0223">Dioxygenase</keyword>
<dbReference type="InterPro" id="IPR012864">
    <property type="entry name" value="PCO/ADO"/>
</dbReference>
<keyword evidence="2" id="KW-0479">Metal-binding</keyword>
<keyword evidence="5" id="KW-0408">Iron</keyword>
<dbReference type="Gene3D" id="2.60.120.10">
    <property type="entry name" value="Jelly Rolls"/>
    <property type="match status" value="1"/>
</dbReference>
<dbReference type="InterPro" id="IPR014710">
    <property type="entry name" value="RmlC-like_jellyroll"/>
</dbReference>
<protein>
    <submittedName>
        <fullName evidence="6">Cysteine dioxygenase family protein</fullName>
    </submittedName>
</protein>
<evidence type="ECO:0000256" key="1">
    <source>
        <dbReference type="ARBA" id="ARBA00006622"/>
    </source>
</evidence>
<evidence type="ECO:0000256" key="2">
    <source>
        <dbReference type="ARBA" id="ARBA00022723"/>
    </source>
</evidence>
<dbReference type="PANTHER" id="PTHR12918:SF1">
    <property type="entry name" value="CYSTEINE DIOXYGENASE TYPE 1"/>
    <property type="match status" value="1"/>
</dbReference>
<proteinExistence type="inferred from homology"/>
<dbReference type="Pfam" id="PF07847">
    <property type="entry name" value="PCO_ADO"/>
    <property type="match status" value="1"/>
</dbReference>
<dbReference type="RefSeq" id="WP_244752758.1">
    <property type="nucleotide sequence ID" value="NZ_CP095074.1"/>
</dbReference>
<evidence type="ECO:0000256" key="3">
    <source>
        <dbReference type="ARBA" id="ARBA00022964"/>
    </source>
</evidence>
<dbReference type="InterPro" id="IPR010300">
    <property type="entry name" value="CDO_1"/>
</dbReference>
<dbReference type="InterPro" id="IPR011051">
    <property type="entry name" value="RmlC_Cupin_sf"/>
</dbReference>
<dbReference type="EMBL" id="CP095074">
    <property type="protein sequence ID" value="UOQ93154.1"/>
    <property type="molecule type" value="Genomic_DNA"/>
</dbReference>
<keyword evidence="4" id="KW-0560">Oxidoreductase</keyword>
<evidence type="ECO:0000313" key="6">
    <source>
        <dbReference type="EMBL" id="UOQ93154.1"/>
    </source>
</evidence>
<keyword evidence="7" id="KW-1185">Reference proteome</keyword>
<evidence type="ECO:0000256" key="4">
    <source>
        <dbReference type="ARBA" id="ARBA00023002"/>
    </source>
</evidence>
<evidence type="ECO:0000256" key="5">
    <source>
        <dbReference type="ARBA" id="ARBA00023004"/>
    </source>
</evidence>
<dbReference type="GO" id="GO:0051213">
    <property type="term" value="F:dioxygenase activity"/>
    <property type="evidence" value="ECO:0007669"/>
    <property type="project" value="UniProtKB-KW"/>
</dbReference>